<dbReference type="Gene3D" id="3.40.50.10740">
    <property type="entry name" value="Class I glutamine amidotransferase-like"/>
    <property type="match status" value="1"/>
</dbReference>
<dbReference type="GO" id="GO:0016787">
    <property type="term" value="F:hydrolase activity"/>
    <property type="evidence" value="ECO:0007669"/>
    <property type="project" value="UniProtKB-KW"/>
</dbReference>
<dbReference type="PANTHER" id="PTHR30237">
    <property type="entry name" value="MURAMOYLTETRAPEPTIDE CARBOXYPEPTIDASE"/>
    <property type="match status" value="1"/>
</dbReference>
<reference evidence="5" key="1">
    <citation type="journal article" date="2015" name="BMC Genomics">
        <title>Genome mining reveals unlocked bioactive potential of marine Gram-negative bacteria.</title>
        <authorList>
            <person name="Machado H."/>
            <person name="Sonnenschein E.C."/>
            <person name="Melchiorsen J."/>
            <person name="Gram L."/>
        </authorList>
    </citation>
    <scope>NUCLEOTIDE SEQUENCE</scope>
    <source>
        <strain evidence="5">S2052</strain>
    </source>
</reference>
<dbReference type="InterPro" id="IPR003507">
    <property type="entry name" value="S66_fam"/>
</dbReference>
<organism evidence="5">
    <name type="scientific">Vibrio coralliilyticus</name>
    <dbReference type="NCBI Taxonomy" id="190893"/>
    <lineage>
        <taxon>Bacteria</taxon>
        <taxon>Pseudomonadati</taxon>
        <taxon>Pseudomonadota</taxon>
        <taxon>Gammaproteobacteria</taxon>
        <taxon>Vibrionales</taxon>
        <taxon>Vibrionaceae</taxon>
        <taxon>Vibrio</taxon>
    </lineage>
</organism>
<dbReference type="SUPFAM" id="SSF52317">
    <property type="entry name" value="Class I glutamine amidotransferase-like"/>
    <property type="match status" value="1"/>
</dbReference>
<dbReference type="InterPro" id="IPR029062">
    <property type="entry name" value="Class_I_gatase-like"/>
</dbReference>
<dbReference type="PANTHER" id="PTHR30237:SF5">
    <property type="entry name" value="CARBOXYPEPTIDASE VC_A0337-RELATED"/>
    <property type="match status" value="1"/>
</dbReference>
<dbReference type="SUPFAM" id="SSF141986">
    <property type="entry name" value="LD-carboxypeptidase A C-terminal domain-like"/>
    <property type="match status" value="1"/>
</dbReference>
<dbReference type="InterPro" id="IPR040449">
    <property type="entry name" value="Peptidase_S66_N"/>
</dbReference>
<dbReference type="CDD" id="cd07062">
    <property type="entry name" value="Peptidase_S66_mccF_like"/>
    <property type="match status" value="1"/>
</dbReference>
<feature type="domain" description="LD-carboxypeptidase C-terminal" evidence="4">
    <location>
        <begin position="206"/>
        <end position="328"/>
    </location>
</feature>
<evidence type="ECO:0000259" key="4">
    <source>
        <dbReference type="Pfam" id="PF17676"/>
    </source>
</evidence>
<dbReference type="Pfam" id="PF17676">
    <property type="entry name" value="Peptidase_S66C"/>
    <property type="match status" value="1"/>
</dbReference>
<evidence type="ECO:0000259" key="3">
    <source>
        <dbReference type="Pfam" id="PF02016"/>
    </source>
</evidence>
<keyword evidence="2" id="KW-0378">Hydrolase</keyword>
<evidence type="ECO:0000256" key="2">
    <source>
        <dbReference type="ARBA" id="ARBA00022801"/>
    </source>
</evidence>
<evidence type="ECO:0000313" key="5">
    <source>
        <dbReference type="EMBL" id="KJY70515.1"/>
    </source>
</evidence>
<proteinExistence type="inferred from homology"/>
<dbReference type="AlphaFoldDB" id="A0A837G3Q1"/>
<dbReference type="Gene3D" id="3.50.30.60">
    <property type="entry name" value="LD-carboxypeptidase A C-terminal domain-like"/>
    <property type="match status" value="1"/>
</dbReference>
<dbReference type="InterPro" id="IPR027478">
    <property type="entry name" value="LdcA_N"/>
</dbReference>
<dbReference type="InterPro" id="IPR027461">
    <property type="entry name" value="Carboxypeptidase_A_C_sf"/>
</dbReference>
<name>A0A837G3Q1_9VIBR</name>
<dbReference type="RefSeq" id="WP_045986655.1">
    <property type="nucleotide sequence ID" value="NZ_CP063051.1"/>
</dbReference>
<sequence>MKYPEPLQKGDKIAVTAFSSGVPSGCHQRLDLVLEHLRSLGFNVIEGHCLRENEKHVSATPSMRAEELMKFLCDDSIAAVAPPWGGEFAMDLLPLLDFEKLKQVKPKWVFGFSDVSTISSVLTTQLGWSTLHSSNLMELNPLEKDELTANTLNVMTAKAGAEITQFSSELYQVAGESFETHPNCCLNKTERTQWKVVGDVEELRFSGRLIGGCFDTMVHLIGTEYLDLERFKQCYSNDGLILYLENAEMPPTVLRRALQGLKYQGVFEQISGLLFGRNAVLDNCGKAITSSEAFLSVANDLKVPVLYDVDIGHLPPNLALFNGAHAEVHFKDGKGKVIQTLR</sequence>
<feature type="domain" description="LD-carboxypeptidase N-terminal" evidence="3">
    <location>
        <begin position="13"/>
        <end position="132"/>
    </location>
</feature>
<gene>
    <name evidence="5" type="ORF">TW71_16755</name>
</gene>
<dbReference type="PIRSF" id="PIRSF028757">
    <property type="entry name" value="LD-carboxypeptidase"/>
    <property type="match status" value="1"/>
</dbReference>
<evidence type="ECO:0000256" key="1">
    <source>
        <dbReference type="ARBA" id="ARBA00010233"/>
    </source>
</evidence>
<protein>
    <submittedName>
        <fullName evidence="5">Uncharacterized protein</fullName>
    </submittedName>
</protein>
<dbReference type="InterPro" id="IPR040921">
    <property type="entry name" value="Peptidase_S66C"/>
</dbReference>
<comment type="caution">
    <text evidence="5">The sequence shown here is derived from an EMBL/GenBank/DDBJ whole genome shotgun (WGS) entry which is preliminary data.</text>
</comment>
<accession>A0A837G3Q1</accession>
<dbReference type="EMBL" id="JXXR01000017">
    <property type="protein sequence ID" value="KJY70515.1"/>
    <property type="molecule type" value="Genomic_DNA"/>
</dbReference>
<comment type="similarity">
    <text evidence="1">Belongs to the peptidase S66 family.</text>
</comment>
<dbReference type="Pfam" id="PF02016">
    <property type="entry name" value="Peptidase_S66"/>
    <property type="match status" value="1"/>
</dbReference>